<comment type="function">
    <text evidence="1">Catalyzes the reduction of fatty acyl-CoA to fatty alcohols.</text>
</comment>
<dbReference type="GO" id="GO:0035336">
    <property type="term" value="P:long-chain fatty-acyl-CoA metabolic process"/>
    <property type="evidence" value="ECO:0007669"/>
    <property type="project" value="TreeGrafter"/>
</dbReference>
<proteinExistence type="inferred from homology"/>
<dbReference type="EC" id="1.2.1.84" evidence="1"/>
<dbReference type="EMBL" id="JBBNAG010000006">
    <property type="protein sequence ID" value="KAK9126436.1"/>
    <property type="molecule type" value="Genomic_DNA"/>
</dbReference>
<comment type="caution">
    <text evidence="3">The sequence shown here is derived from an EMBL/GenBank/DDBJ whole genome shotgun (WGS) entry which is preliminary data.</text>
</comment>
<comment type="similarity">
    <text evidence="1">Belongs to the fatty acyl-CoA reductase family.</text>
</comment>
<dbReference type="InterPro" id="IPR026055">
    <property type="entry name" value="FAR"/>
</dbReference>
<dbReference type="AlphaFoldDB" id="A0AAP0J5E4"/>
<dbReference type="Proteomes" id="UP001419268">
    <property type="component" value="Unassembled WGS sequence"/>
</dbReference>
<name>A0AAP0J5E4_9MAGN</name>
<keyword evidence="4" id="KW-1185">Reference proteome</keyword>
<sequence>MGETLNGTSFLNIEEELELMNKTLNEAVRAQKGEKEAMTELGLKRARLFGWPNTYVFTKAMGEMLIGRLRENLPIVIIRPTIITSTFKEPFPGWIEGFR</sequence>
<gene>
    <name evidence="3" type="ORF">Scep_015282</name>
</gene>
<accession>A0AAP0J5E4</accession>
<reference evidence="3 4" key="1">
    <citation type="submission" date="2024-01" db="EMBL/GenBank/DDBJ databases">
        <title>Genome assemblies of Stephania.</title>
        <authorList>
            <person name="Yang L."/>
        </authorList>
    </citation>
    <scope>NUCLEOTIDE SEQUENCE [LARGE SCALE GENOMIC DNA]</scope>
    <source>
        <strain evidence="3">JXDWG</strain>
        <tissue evidence="3">Leaf</tissue>
    </source>
</reference>
<dbReference type="InterPro" id="IPR013120">
    <property type="entry name" value="FAR_NAD-bd"/>
</dbReference>
<protein>
    <recommendedName>
        <fullName evidence="1">Fatty acyl-CoA reductase</fullName>
        <ecNumber evidence="1">1.2.1.84</ecNumber>
    </recommendedName>
</protein>
<evidence type="ECO:0000313" key="4">
    <source>
        <dbReference type="Proteomes" id="UP001419268"/>
    </source>
</evidence>
<dbReference type="PANTHER" id="PTHR11011">
    <property type="entry name" value="MALE STERILITY PROTEIN 2-RELATED"/>
    <property type="match status" value="1"/>
</dbReference>
<dbReference type="GO" id="GO:0010345">
    <property type="term" value="P:suberin biosynthetic process"/>
    <property type="evidence" value="ECO:0007669"/>
    <property type="project" value="TreeGrafter"/>
</dbReference>
<dbReference type="GO" id="GO:0102965">
    <property type="term" value="F:alcohol-forming long-chain fatty acyl-CoA reductase activity"/>
    <property type="evidence" value="ECO:0007669"/>
    <property type="project" value="UniProtKB-EC"/>
</dbReference>
<evidence type="ECO:0000256" key="1">
    <source>
        <dbReference type="RuleBase" id="RU363097"/>
    </source>
</evidence>
<dbReference type="GO" id="GO:0080019">
    <property type="term" value="F:alcohol-forming very long-chain fatty acyl-CoA reductase activity"/>
    <property type="evidence" value="ECO:0007669"/>
    <property type="project" value="InterPro"/>
</dbReference>
<evidence type="ECO:0000313" key="3">
    <source>
        <dbReference type="EMBL" id="KAK9126436.1"/>
    </source>
</evidence>
<keyword evidence="1" id="KW-0521">NADP</keyword>
<keyword evidence="1" id="KW-0444">Lipid biosynthesis</keyword>
<dbReference type="PANTHER" id="PTHR11011:SF99">
    <property type="entry name" value="FATTY ACYL-COA REDUCTASE 3"/>
    <property type="match status" value="1"/>
</dbReference>
<evidence type="ECO:0000259" key="2">
    <source>
        <dbReference type="Pfam" id="PF07993"/>
    </source>
</evidence>
<organism evidence="3 4">
    <name type="scientific">Stephania cephalantha</name>
    <dbReference type="NCBI Taxonomy" id="152367"/>
    <lineage>
        <taxon>Eukaryota</taxon>
        <taxon>Viridiplantae</taxon>
        <taxon>Streptophyta</taxon>
        <taxon>Embryophyta</taxon>
        <taxon>Tracheophyta</taxon>
        <taxon>Spermatophyta</taxon>
        <taxon>Magnoliopsida</taxon>
        <taxon>Ranunculales</taxon>
        <taxon>Menispermaceae</taxon>
        <taxon>Menispermoideae</taxon>
        <taxon>Cissampelideae</taxon>
        <taxon>Stephania</taxon>
    </lineage>
</organism>
<dbReference type="InterPro" id="IPR036291">
    <property type="entry name" value="NAD(P)-bd_dom_sf"/>
</dbReference>
<feature type="domain" description="Thioester reductase (TE)" evidence="2">
    <location>
        <begin position="11"/>
        <end position="98"/>
    </location>
</feature>
<dbReference type="Pfam" id="PF07993">
    <property type="entry name" value="NAD_binding_4"/>
    <property type="match status" value="1"/>
</dbReference>
<comment type="catalytic activity">
    <reaction evidence="1">
        <text>a long-chain fatty acyl-CoA + 2 NADPH + 2 H(+) = a long-chain primary fatty alcohol + 2 NADP(+) + CoA</text>
        <dbReference type="Rhea" id="RHEA:52716"/>
        <dbReference type="ChEBI" id="CHEBI:15378"/>
        <dbReference type="ChEBI" id="CHEBI:57287"/>
        <dbReference type="ChEBI" id="CHEBI:57783"/>
        <dbReference type="ChEBI" id="CHEBI:58349"/>
        <dbReference type="ChEBI" id="CHEBI:77396"/>
        <dbReference type="ChEBI" id="CHEBI:83139"/>
        <dbReference type="EC" id="1.2.1.84"/>
    </reaction>
</comment>
<dbReference type="Gene3D" id="3.40.50.720">
    <property type="entry name" value="NAD(P)-binding Rossmann-like Domain"/>
    <property type="match status" value="1"/>
</dbReference>
<dbReference type="SUPFAM" id="SSF51735">
    <property type="entry name" value="NAD(P)-binding Rossmann-fold domains"/>
    <property type="match status" value="1"/>
</dbReference>
<keyword evidence="1" id="KW-0443">Lipid metabolism</keyword>
<keyword evidence="1" id="KW-0560">Oxidoreductase</keyword>